<evidence type="ECO:0000256" key="1">
    <source>
        <dbReference type="SAM" id="MobiDB-lite"/>
    </source>
</evidence>
<gene>
    <name evidence="2" type="ORF">mMyoMyo1_008370</name>
</gene>
<evidence type="ECO:0000313" key="3">
    <source>
        <dbReference type="Proteomes" id="UP000527355"/>
    </source>
</evidence>
<dbReference type="EMBL" id="JABWUV010000010">
    <property type="protein sequence ID" value="KAF6324920.1"/>
    <property type="molecule type" value="Genomic_DNA"/>
</dbReference>
<comment type="caution">
    <text evidence="2">The sequence shown here is derived from an EMBL/GenBank/DDBJ whole genome shotgun (WGS) entry which is preliminary data.</text>
</comment>
<proteinExistence type="predicted"/>
<feature type="region of interest" description="Disordered" evidence="1">
    <location>
        <begin position="1"/>
        <end position="93"/>
    </location>
</feature>
<sequence length="121" mass="12852">MALPRHTQSRAHGERLGHRLYYPQSRADQGVGAPHPVTHRAAGRSGCWGAPPYQAQSRADQGVGVPSPVTKRAGRIGRLWPRPLSHTEPQGDQGVWALPPVTLILMPGGLAAPLIPVLGGI</sequence>
<dbReference type="AlphaFoldDB" id="A0A7J7VIT9"/>
<keyword evidence="3" id="KW-1185">Reference proteome</keyword>
<evidence type="ECO:0000313" key="2">
    <source>
        <dbReference type="EMBL" id="KAF6324920.1"/>
    </source>
</evidence>
<accession>A0A7J7VIT9</accession>
<name>A0A7J7VIT9_MYOMY</name>
<organism evidence="2 3">
    <name type="scientific">Myotis myotis</name>
    <name type="common">Greater mouse-eared bat</name>
    <name type="synonym">Vespertilio myotis</name>
    <dbReference type="NCBI Taxonomy" id="51298"/>
    <lineage>
        <taxon>Eukaryota</taxon>
        <taxon>Metazoa</taxon>
        <taxon>Chordata</taxon>
        <taxon>Craniata</taxon>
        <taxon>Vertebrata</taxon>
        <taxon>Euteleostomi</taxon>
        <taxon>Mammalia</taxon>
        <taxon>Eutheria</taxon>
        <taxon>Laurasiatheria</taxon>
        <taxon>Chiroptera</taxon>
        <taxon>Yangochiroptera</taxon>
        <taxon>Vespertilionidae</taxon>
        <taxon>Myotis</taxon>
    </lineage>
</organism>
<protein>
    <submittedName>
        <fullName evidence="2">Uncharacterized protein</fullName>
    </submittedName>
</protein>
<reference evidence="2 3" key="1">
    <citation type="journal article" date="2020" name="Nature">
        <title>Six reference-quality genomes reveal evolution of bat adaptations.</title>
        <authorList>
            <person name="Jebb D."/>
            <person name="Huang Z."/>
            <person name="Pippel M."/>
            <person name="Hughes G.M."/>
            <person name="Lavrichenko K."/>
            <person name="Devanna P."/>
            <person name="Winkler S."/>
            <person name="Jermiin L.S."/>
            <person name="Skirmuntt E.C."/>
            <person name="Katzourakis A."/>
            <person name="Burkitt-Gray L."/>
            <person name="Ray D.A."/>
            <person name="Sullivan K.A.M."/>
            <person name="Roscito J.G."/>
            <person name="Kirilenko B.M."/>
            <person name="Davalos L.M."/>
            <person name="Corthals A.P."/>
            <person name="Power M.L."/>
            <person name="Jones G."/>
            <person name="Ransome R.D."/>
            <person name="Dechmann D.K.N."/>
            <person name="Locatelli A.G."/>
            <person name="Puechmaille S.J."/>
            <person name="Fedrigo O."/>
            <person name="Jarvis E.D."/>
            <person name="Hiller M."/>
            <person name="Vernes S.C."/>
            <person name="Myers E.W."/>
            <person name="Teeling E.C."/>
        </authorList>
    </citation>
    <scope>NUCLEOTIDE SEQUENCE [LARGE SCALE GENOMIC DNA]</scope>
    <source>
        <strain evidence="2">MMyoMyo1</strain>
        <tissue evidence="2">Flight muscle</tissue>
    </source>
</reference>
<dbReference type="Proteomes" id="UP000527355">
    <property type="component" value="Unassembled WGS sequence"/>
</dbReference>